<protein>
    <recommendedName>
        <fullName evidence="1">DUF5655 domain-containing protein</fullName>
    </recommendedName>
</protein>
<reference evidence="2 3" key="1">
    <citation type="submission" date="2019-01" db="EMBL/GenBank/DDBJ databases">
        <title>Ancylomarina salipaludis sp. nov., isolated from a salt marsh.</title>
        <authorList>
            <person name="Yoon J.-H."/>
        </authorList>
    </citation>
    <scope>NUCLEOTIDE SEQUENCE [LARGE SCALE GENOMIC DNA]</scope>
    <source>
        <strain evidence="2 3">SHSM-M15</strain>
    </source>
</reference>
<comment type="caution">
    <text evidence="2">The sequence shown here is derived from an EMBL/GenBank/DDBJ whole genome shotgun (WGS) entry which is preliminary data.</text>
</comment>
<dbReference type="RefSeq" id="WP_129255012.1">
    <property type="nucleotide sequence ID" value="NZ_SAXA01000011.1"/>
</dbReference>
<feature type="domain" description="DUF5655" evidence="1">
    <location>
        <begin position="4"/>
        <end position="100"/>
    </location>
</feature>
<organism evidence="2 3">
    <name type="scientific">Ancylomarina salipaludis</name>
    <dbReference type="NCBI Taxonomy" id="2501299"/>
    <lineage>
        <taxon>Bacteria</taxon>
        <taxon>Pseudomonadati</taxon>
        <taxon>Bacteroidota</taxon>
        <taxon>Bacteroidia</taxon>
        <taxon>Marinilabiliales</taxon>
        <taxon>Marinifilaceae</taxon>
        <taxon>Ancylomarina</taxon>
    </lineage>
</organism>
<dbReference type="InterPro" id="IPR043714">
    <property type="entry name" value="DUF5655"/>
</dbReference>
<accession>A0A4Q1JJV7</accession>
<dbReference type="EMBL" id="SAXA01000011">
    <property type="protein sequence ID" value="RXQ91559.1"/>
    <property type="molecule type" value="Genomic_DNA"/>
</dbReference>
<proteinExistence type="predicted"/>
<sequence length="109" mass="12971">MNGNIQHIFEALLSHLNTYENINITYLKTCVQLNTHATFLSIYTKRDRLELEFQLEREDNFFPIFMCQRISKNRVLHRVALGDLSEFDDQIKIWIDDAYCLIEKKATDN</sequence>
<evidence type="ECO:0000313" key="3">
    <source>
        <dbReference type="Proteomes" id="UP000289703"/>
    </source>
</evidence>
<dbReference type="AlphaFoldDB" id="A0A4Q1JJV7"/>
<name>A0A4Q1JJV7_9BACT</name>
<evidence type="ECO:0000259" key="1">
    <source>
        <dbReference type="Pfam" id="PF18899"/>
    </source>
</evidence>
<evidence type="ECO:0000313" key="2">
    <source>
        <dbReference type="EMBL" id="RXQ91559.1"/>
    </source>
</evidence>
<dbReference type="Pfam" id="PF18899">
    <property type="entry name" value="DUF5655"/>
    <property type="match status" value="1"/>
</dbReference>
<dbReference type="OrthoDB" id="1118588at2"/>
<gene>
    <name evidence="2" type="ORF">EO244_12505</name>
</gene>
<dbReference type="Proteomes" id="UP000289703">
    <property type="component" value="Unassembled WGS sequence"/>
</dbReference>
<keyword evidence="3" id="KW-1185">Reference proteome</keyword>